<comment type="caution">
    <text evidence="1">The sequence shown here is derived from an EMBL/GenBank/DDBJ whole genome shotgun (WGS) entry which is preliminary data.</text>
</comment>
<dbReference type="AlphaFoldDB" id="A0A1B1NUL0"/>
<dbReference type="EMBL" id="MDCJ01000007">
    <property type="protein sequence ID" value="ODS04374.1"/>
    <property type="molecule type" value="Genomic_DNA"/>
</dbReference>
<gene>
    <name evidence="1" type="ORF">VSF3289_03505</name>
</gene>
<dbReference type="InterPro" id="IPR021677">
    <property type="entry name" value="DUF2986"/>
</dbReference>
<proteinExistence type="predicted"/>
<evidence type="ECO:0000313" key="1">
    <source>
        <dbReference type="EMBL" id="ODS04374.1"/>
    </source>
</evidence>
<name>A0A1B1NUL0_9VIBR</name>
<sequence length="76" mass="8405">MNRKKKINQIYKNRMKKQNAKLHTSNKPRYISKADRAKMEAEEAASEVLAVVVETADDVEAIETSADVEASPTAAA</sequence>
<dbReference type="Proteomes" id="UP000095131">
    <property type="component" value="Unassembled WGS sequence"/>
</dbReference>
<reference evidence="1 2" key="1">
    <citation type="submission" date="2016-08" db="EMBL/GenBank/DDBJ databases">
        <title>Genome sequencing of Vibrio scophthalmi strain FP3289, an isolated from Paralichthys olivaceus.</title>
        <authorList>
            <person name="Han H.-J."/>
        </authorList>
    </citation>
    <scope>NUCLEOTIDE SEQUENCE [LARGE SCALE GENOMIC DNA]</scope>
    <source>
        <strain evidence="1 2">FP3289</strain>
    </source>
</reference>
<dbReference type="RefSeq" id="WP_065431537.1">
    <property type="nucleotide sequence ID" value="NZ_CP016308.1"/>
</dbReference>
<protein>
    <submittedName>
        <fullName evidence="1">Uncharacterized protein</fullName>
    </submittedName>
</protein>
<dbReference type="OrthoDB" id="6107736at2"/>
<dbReference type="PATRIC" id="fig|45658.6.peg.3536"/>
<accession>A0A1B1NUL0</accession>
<organism evidence="1 2">
    <name type="scientific">Vibrio scophthalmi</name>
    <dbReference type="NCBI Taxonomy" id="45658"/>
    <lineage>
        <taxon>Bacteria</taxon>
        <taxon>Pseudomonadati</taxon>
        <taxon>Pseudomonadota</taxon>
        <taxon>Gammaproteobacteria</taxon>
        <taxon>Vibrionales</taxon>
        <taxon>Vibrionaceae</taxon>
        <taxon>Vibrio</taxon>
    </lineage>
</organism>
<evidence type="ECO:0000313" key="2">
    <source>
        <dbReference type="Proteomes" id="UP000095131"/>
    </source>
</evidence>
<dbReference type="KEGG" id="vsc:VSVS12_03592"/>
<dbReference type="Pfam" id="PF11661">
    <property type="entry name" value="DUF2986"/>
    <property type="match status" value="1"/>
</dbReference>